<dbReference type="Gene3D" id="3.30.1120.10">
    <property type="match status" value="1"/>
</dbReference>
<evidence type="ECO:0000256" key="2">
    <source>
        <dbReference type="ARBA" id="ARBA00022723"/>
    </source>
</evidence>
<comment type="similarity">
    <text evidence="1">Belongs to the sulfatase family.</text>
</comment>
<feature type="region of interest" description="Disordered" evidence="5">
    <location>
        <begin position="289"/>
        <end position="313"/>
    </location>
</feature>
<dbReference type="Gene3D" id="3.40.720.10">
    <property type="entry name" value="Alkaline Phosphatase, subunit A"/>
    <property type="match status" value="1"/>
</dbReference>
<dbReference type="InterPro" id="IPR024607">
    <property type="entry name" value="Sulfatase_CS"/>
</dbReference>
<organism evidence="7 8">
    <name type="scientific">Brevifollis gellanilyticus</name>
    <dbReference type="NCBI Taxonomy" id="748831"/>
    <lineage>
        <taxon>Bacteria</taxon>
        <taxon>Pseudomonadati</taxon>
        <taxon>Verrucomicrobiota</taxon>
        <taxon>Verrucomicrobiia</taxon>
        <taxon>Verrucomicrobiales</taxon>
        <taxon>Verrucomicrobiaceae</taxon>
    </lineage>
</organism>
<evidence type="ECO:0000256" key="4">
    <source>
        <dbReference type="ARBA" id="ARBA00022837"/>
    </source>
</evidence>
<proteinExistence type="inferred from homology"/>
<dbReference type="Pfam" id="PF00884">
    <property type="entry name" value="Sulfatase"/>
    <property type="match status" value="1"/>
</dbReference>
<sequence>MGKEIICQISIVFAFPSPAMRQLIALLFLSLLGSSLSAAEKPDIVFIIADDLGWADVAFHGGNAPTPNLDKLRSGAVELTQHYVAPVCSPTRTGLMTGRCWSRFGVTTPQNERALRWDTVTLPRALKTVGYDTCLTGKWHLGSLPEQGPNHFGFDHSYGSLAGGVSPWNHRYKQGPFSVTWQRDEKLIEENGHVTDLIASEAVHWIESRGDAPFFLYAPFTAVHLPIKEPEEWVARVPAGITGDVARHYAASIMHLDDAVGRILAALEKKGRRENTIVVFTSDNGGSTAENNDLKYPDDNCPDGKIPGNNTPLRGEKATVYEGGTRVATLLSWPAKLKPGMFQGVAQITDWMPTLCSLAGATPKQDLKWDGINLWPQLSGAEPVKPRAIYTTGPNFNASAVRDGDWKLIVTRKGSAKKDKAPAAETTELYNIATDPNETTDLSTKDPAKVTELRARMAELAKADRDAVADD</sequence>
<dbReference type="InterPro" id="IPR050738">
    <property type="entry name" value="Sulfatase"/>
</dbReference>
<feature type="region of interest" description="Disordered" evidence="5">
    <location>
        <begin position="417"/>
        <end position="448"/>
    </location>
</feature>
<gene>
    <name evidence="7" type="ORF">BGE01nite_33250</name>
</gene>
<keyword evidence="2" id="KW-0479">Metal-binding</keyword>
<protein>
    <submittedName>
        <fullName evidence="7">Arylsulfatase</fullName>
    </submittedName>
</protein>
<dbReference type="GO" id="GO:0046872">
    <property type="term" value="F:metal ion binding"/>
    <property type="evidence" value="ECO:0007669"/>
    <property type="project" value="UniProtKB-KW"/>
</dbReference>
<keyword evidence="3" id="KW-0378">Hydrolase</keyword>
<evidence type="ECO:0000313" key="8">
    <source>
        <dbReference type="Proteomes" id="UP000321577"/>
    </source>
</evidence>
<dbReference type="GO" id="GO:0004065">
    <property type="term" value="F:arylsulfatase activity"/>
    <property type="evidence" value="ECO:0007669"/>
    <property type="project" value="TreeGrafter"/>
</dbReference>
<evidence type="ECO:0000256" key="1">
    <source>
        <dbReference type="ARBA" id="ARBA00008779"/>
    </source>
</evidence>
<dbReference type="PROSITE" id="PS00523">
    <property type="entry name" value="SULFATASE_1"/>
    <property type="match status" value="1"/>
</dbReference>
<dbReference type="Proteomes" id="UP000321577">
    <property type="component" value="Unassembled WGS sequence"/>
</dbReference>
<dbReference type="SUPFAM" id="SSF53649">
    <property type="entry name" value="Alkaline phosphatase-like"/>
    <property type="match status" value="1"/>
</dbReference>
<dbReference type="InterPro" id="IPR000917">
    <property type="entry name" value="Sulfatase_N"/>
</dbReference>
<dbReference type="EMBL" id="BKAG01000024">
    <property type="protein sequence ID" value="GEP44034.1"/>
    <property type="molecule type" value="Genomic_DNA"/>
</dbReference>
<evidence type="ECO:0000313" key="7">
    <source>
        <dbReference type="EMBL" id="GEP44034.1"/>
    </source>
</evidence>
<evidence type="ECO:0000256" key="3">
    <source>
        <dbReference type="ARBA" id="ARBA00022801"/>
    </source>
</evidence>
<dbReference type="PANTHER" id="PTHR42693:SF33">
    <property type="entry name" value="ARYLSULFATASE"/>
    <property type="match status" value="1"/>
</dbReference>
<keyword evidence="8" id="KW-1185">Reference proteome</keyword>
<evidence type="ECO:0000259" key="6">
    <source>
        <dbReference type="Pfam" id="PF00884"/>
    </source>
</evidence>
<accession>A0A512MBD2</accession>
<feature type="domain" description="Sulfatase N-terminal" evidence="6">
    <location>
        <begin position="42"/>
        <end position="361"/>
    </location>
</feature>
<name>A0A512MBD2_9BACT</name>
<reference evidence="7 8" key="1">
    <citation type="submission" date="2019-07" db="EMBL/GenBank/DDBJ databases">
        <title>Whole genome shotgun sequence of Brevifollis gellanilyticus NBRC 108608.</title>
        <authorList>
            <person name="Hosoyama A."/>
            <person name="Uohara A."/>
            <person name="Ohji S."/>
            <person name="Ichikawa N."/>
        </authorList>
    </citation>
    <scope>NUCLEOTIDE SEQUENCE [LARGE SCALE GENOMIC DNA]</scope>
    <source>
        <strain evidence="7 8">NBRC 108608</strain>
    </source>
</reference>
<comment type="caution">
    <text evidence="7">The sequence shown here is derived from an EMBL/GenBank/DDBJ whole genome shotgun (WGS) entry which is preliminary data.</text>
</comment>
<dbReference type="InterPro" id="IPR017850">
    <property type="entry name" value="Alkaline_phosphatase_core_sf"/>
</dbReference>
<keyword evidence="4" id="KW-0106">Calcium</keyword>
<dbReference type="PANTHER" id="PTHR42693">
    <property type="entry name" value="ARYLSULFATASE FAMILY MEMBER"/>
    <property type="match status" value="1"/>
</dbReference>
<evidence type="ECO:0000256" key="5">
    <source>
        <dbReference type="SAM" id="MobiDB-lite"/>
    </source>
</evidence>
<dbReference type="AlphaFoldDB" id="A0A512MBD2"/>